<evidence type="ECO:0000313" key="2">
    <source>
        <dbReference type="EMBL" id="TNN62163.1"/>
    </source>
</evidence>
<proteinExistence type="predicted"/>
<dbReference type="EMBL" id="SRLO01000300">
    <property type="protein sequence ID" value="TNN62163.1"/>
    <property type="molecule type" value="Genomic_DNA"/>
</dbReference>
<reference evidence="2 3" key="1">
    <citation type="submission" date="2019-03" db="EMBL/GenBank/DDBJ databases">
        <title>First draft genome of Liparis tanakae, snailfish: a comprehensive survey of snailfish specific genes.</title>
        <authorList>
            <person name="Kim W."/>
            <person name="Song I."/>
            <person name="Jeong J.-H."/>
            <person name="Kim D."/>
            <person name="Kim S."/>
            <person name="Ryu S."/>
            <person name="Song J.Y."/>
            <person name="Lee S.K."/>
        </authorList>
    </citation>
    <scope>NUCLEOTIDE SEQUENCE [LARGE SCALE GENOMIC DNA]</scope>
    <source>
        <tissue evidence="2">Muscle</tissue>
    </source>
</reference>
<gene>
    <name evidence="2" type="ORF">EYF80_027653</name>
</gene>
<name>A0A4Z2HAY1_9TELE</name>
<dbReference type="AlphaFoldDB" id="A0A4Z2HAY1"/>
<feature type="region of interest" description="Disordered" evidence="1">
    <location>
        <begin position="1"/>
        <end position="20"/>
    </location>
</feature>
<sequence length="64" mass="6822">MHRVRIPVAPPLRRQASDSSLPFFQRDASWTANAAAAGEGGRLSEDESCHASNGTRRSLSGGNN</sequence>
<dbReference type="Proteomes" id="UP000314294">
    <property type="component" value="Unassembled WGS sequence"/>
</dbReference>
<evidence type="ECO:0000313" key="3">
    <source>
        <dbReference type="Proteomes" id="UP000314294"/>
    </source>
</evidence>
<evidence type="ECO:0000256" key="1">
    <source>
        <dbReference type="SAM" id="MobiDB-lite"/>
    </source>
</evidence>
<keyword evidence="3" id="KW-1185">Reference proteome</keyword>
<protein>
    <submittedName>
        <fullName evidence="2">Uncharacterized protein</fullName>
    </submittedName>
</protein>
<comment type="caution">
    <text evidence="2">The sequence shown here is derived from an EMBL/GenBank/DDBJ whole genome shotgun (WGS) entry which is preliminary data.</text>
</comment>
<feature type="compositionally biased region" description="Polar residues" evidence="1">
    <location>
        <begin position="50"/>
        <end position="64"/>
    </location>
</feature>
<organism evidence="2 3">
    <name type="scientific">Liparis tanakae</name>
    <name type="common">Tanaka's snailfish</name>
    <dbReference type="NCBI Taxonomy" id="230148"/>
    <lineage>
        <taxon>Eukaryota</taxon>
        <taxon>Metazoa</taxon>
        <taxon>Chordata</taxon>
        <taxon>Craniata</taxon>
        <taxon>Vertebrata</taxon>
        <taxon>Euteleostomi</taxon>
        <taxon>Actinopterygii</taxon>
        <taxon>Neopterygii</taxon>
        <taxon>Teleostei</taxon>
        <taxon>Neoteleostei</taxon>
        <taxon>Acanthomorphata</taxon>
        <taxon>Eupercaria</taxon>
        <taxon>Perciformes</taxon>
        <taxon>Cottioidei</taxon>
        <taxon>Cottales</taxon>
        <taxon>Liparidae</taxon>
        <taxon>Liparis</taxon>
    </lineage>
</organism>
<accession>A0A4Z2HAY1</accession>
<feature type="region of interest" description="Disordered" evidence="1">
    <location>
        <begin position="35"/>
        <end position="64"/>
    </location>
</feature>